<dbReference type="EMBL" id="LR725913">
    <property type="protein sequence ID" value="VWO96785.1"/>
    <property type="molecule type" value="Genomic_DNA"/>
</dbReference>
<dbReference type="PANTHER" id="PTHR46072">
    <property type="entry name" value="AMIDASE-RELATED-RELATED"/>
    <property type="match status" value="1"/>
</dbReference>
<evidence type="ECO:0000256" key="2">
    <source>
        <dbReference type="ARBA" id="ARBA00009199"/>
    </source>
</evidence>
<evidence type="ECO:0000256" key="1">
    <source>
        <dbReference type="ARBA" id="ARBA00001311"/>
    </source>
</evidence>
<comment type="catalytic activity">
    <reaction evidence="1">
        <text>a monocarboxylic acid amide + H2O = a monocarboxylate + NH4(+)</text>
        <dbReference type="Rhea" id="RHEA:12020"/>
        <dbReference type="ChEBI" id="CHEBI:15377"/>
        <dbReference type="ChEBI" id="CHEBI:28938"/>
        <dbReference type="ChEBI" id="CHEBI:35757"/>
        <dbReference type="ChEBI" id="CHEBI:83628"/>
        <dbReference type="EC" id="3.5.1.4"/>
    </reaction>
</comment>
<dbReference type="InterPro" id="IPR023631">
    <property type="entry name" value="Amidase_dom"/>
</dbReference>
<dbReference type="AlphaFoldDB" id="A0A5K1JZB7"/>
<dbReference type="SUPFAM" id="SSF75304">
    <property type="entry name" value="Amidase signature (AS) enzymes"/>
    <property type="match status" value="1"/>
</dbReference>
<reference evidence="8" key="1">
    <citation type="submission" date="2019-10" db="EMBL/GenBank/DDBJ databases">
        <authorList>
            <person name="Nor Muhammad N."/>
        </authorList>
    </citation>
    <scope>NUCLEOTIDE SEQUENCE</scope>
</reference>
<evidence type="ECO:0000256" key="4">
    <source>
        <dbReference type="ARBA" id="ARBA00022801"/>
    </source>
</evidence>
<evidence type="ECO:0000259" key="7">
    <source>
        <dbReference type="Pfam" id="PF01425"/>
    </source>
</evidence>
<name>A0A5K1JZB7_9APHY</name>
<feature type="binding site" evidence="6">
    <location>
        <position position="185"/>
    </location>
    <ligand>
        <name>substrate</name>
    </ligand>
</feature>
<dbReference type="GO" id="GO:0004040">
    <property type="term" value="F:amidase activity"/>
    <property type="evidence" value="ECO:0007669"/>
    <property type="project" value="UniProtKB-EC"/>
</dbReference>
<evidence type="ECO:0000313" key="8">
    <source>
        <dbReference type="EMBL" id="VWO96785.1"/>
    </source>
</evidence>
<evidence type="ECO:0000256" key="6">
    <source>
        <dbReference type="PIRSR" id="PIRSR001221-2"/>
    </source>
</evidence>
<evidence type="ECO:0000256" key="3">
    <source>
        <dbReference type="ARBA" id="ARBA00012922"/>
    </source>
</evidence>
<dbReference type="EC" id="3.5.1.4" evidence="3"/>
<dbReference type="Gene3D" id="3.90.1300.10">
    <property type="entry name" value="Amidase signature (AS) domain"/>
    <property type="match status" value="1"/>
</dbReference>
<feature type="binding site" evidence="6">
    <location>
        <begin position="229"/>
        <end position="232"/>
    </location>
    <ligand>
        <name>substrate</name>
    </ligand>
</feature>
<dbReference type="PIRSF" id="PIRSF001221">
    <property type="entry name" value="Amidase_fungi"/>
    <property type="match status" value="1"/>
</dbReference>
<dbReference type="PROSITE" id="PS00571">
    <property type="entry name" value="AMIDASES"/>
    <property type="match status" value="1"/>
</dbReference>
<feature type="active site" description="Charge relay system" evidence="5">
    <location>
        <position position="136"/>
    </location>
</feature>
<feature type="binding site" evidence="6">
    <location>
        <position position="208"/>
    </location>
    <ligand>
        <name>substrate</name>
    </ligand>
</feature>
<dbReference type="Pfam" id="PF01425">
    <property type="entry name" value="Amidase"/>
    <property type="match status" value="1"/>
</dbReference>
<comment type="similarity">
    <text evidence="2">Belongs to the amidase family.</text>
</comment>
<dbReference type="InterPro" id="IPR036928">
    <property type="entry name" value="AS_sf"/>
</dbReference>
<feature type="active site" description="Charge relay system" evidence="5">
    <location>
        <position position="208"/>
    </location>
</feature>
<keyword evidence="4 8" id="KW-0378">Hydrolase</keyword>
<organism evidence="8">
    <name type="scientific">Ganoderma boninense</name>
    <dbReference type="NCBI Taxonomy" id="34458"/>
    <lineage>
        <taxon>Eukaryota</taxon>
        <taxon>Fungi</taxon>
        <taxon>Dikarya</taxon>
        <taxon>Basidiomycota</taxon>
        <taxon>Agaricomycotina</taxon>
        <taxon>Agaricomycetes</taxon>
        <taxon>Polyporales</taxon>
        <taxon>Polyporaceae</taxon>
        <taxon>Ganoderma</taxon>
    </lineage>
</organism>
<protein>
    <recommendedName>
        <fullName evidence="3">amidase</fullName>
        <ecNumber evidence="3">3.5.1.4</ecNumber>
    </recommendedName>
</protein>
<dbReference type="PANTHER" id="PTHR46072:SF2">
    <property type="entry name" value="AMIDASE (EUROFUNG)"/>
    <property type="match status" value="1"/>
</dbReference>
<feature type="active site" description="Acyl-ester intermediate" evidence="5">
    <location>
        <position position="232"/>
    </location>
</feature>
<evidence type="ECO:0000256" key="5">
    <source>
        <dbReference type="PIRSR" id="PIRSR001221-1"/>
    </source>
</evidence>
<sequence length="568" mass="61966">MSPIKTWQDLANAKRLRQQEAIPPAWKLTSPPEQSVLDVRPFPESPQCGLLTPREIEITNTTEVDVLLNNLATAKWSSEEVTRAFYKRAIIAHQLVNCLTQIFVDRAIERAKELDKYLKETGRTVGPLHGLPISLKDQVRIKGLESTLGYTSWVGKYADDDAVLTKVLYSCGAVPFVMTNVPQTLMTYNLIFGRTVNPANRTLTPGGSSGGEGALVAMKGSPLGVGSDIGGSIRYPSVFNGLYGLRPSSTRIPYSGAANTLEGIDSAPSVLGPLSNSLSGLKVFVKAVIGSEPWLLDPLCIRKKWDEDAYRLADRAGGKQLCFAIMAHDGNAIPHPPIQRALRMVEAALLAAGHKGKFMVPWKPYKHPEIYYNLSKIWMAAAAEDINAVLSQTGEPRLTTMVPEGSTPIDIGVSYTPTISAYKLWQLQKARTTLREEYLAAWRASVAYTGTGRPVDAIIAPVAPHAASPHGKTPISMYSAVWNSLNYPCCIFPVTSVDPVLDPVQPRSEYLGKADRLNWEMYHPDTFEKAPVGLQLVGQTLEEEAVLGMAEIVDAALKGYPSVTKAKL</sequence>
<feature type="domain" description="Amidase" evidence="7">
    <location>
        <begin position="80"/>
        <end position="547"/>
    </location>
</feature>
<gene>
    <name evidence="8" type="primary">P06618</name>
</gene>
<dbReference type="InterPro" id="IPR020556">
    <property type="entry name" value="Amidase_CS"/>
</dbReference>
<proteinExistence type="inferred from homology"/>
<accession>A0A5K1JZB7</accession>